<dbReference type="InterPro" id="IPR012919">
    <property type="entry name" value="SUN_dom"/>
</dbReference>
<sequence length="95" mass="10698">MSTKLIDEENSPKKMQIKEVHLKVLDLCKEDEASVNPGDCWAFHGSFGNVRIRLAEPVIITSFSLYHIPKQLSPTGKIKSAPRNFSVVVSLFFTH</sequence>
<evidence type="ECO:0000256" key="3">
    <source>
        <dbReference type="ARBA" id="ARBA00022989"/>
    </source>
</evidence>
<evidence type="ECO:0000256" key="1">
    <source>
        <dbReference type="ARBA" id="ARBA00004370"/>
    </source>
</evidence>
<dbReference type="AlphaFoldDB" id="A0A8K0NU18"/>
<gene>
    <name evidence="6" type="ORF">J437_LFUL006719</name>
</gene>
<reference evidence="6" key="1">
    <citation type="submission" date="2013-04" db="EMBL/GenBank/DDBJ databases">
        <authorList>
            <person name="Qu J."/>
            <person name="Murali S.C."/>
            <person name="Bandaranaike D."/>
            <person name="Bellair M."/>
            <person name="Blankenburg K."/>
            <person name="Chao H."/>
            <person name="Dinh H."/>
            <person name="Doddapaneni H."/>
            <person name="Downs B."/>
            <person name="Dugan-Rocha S."/>
            <person name="Elkadiri S."/>
            <person name="Gnanaolivu R.D."/>
            <person name="Hernandez B."/>
            <person name="Javaid M."/>
            <person name="Jayaseelan J.C."/>
            <person name="Lee S."/>
            <person name="Li M."/>
            <person name="Ming W."/>
            <person name="Munidasa M."/>
            <person name="Muniz J."/>
            <person name="Nguyen L."/>
            <person name="Ongeri F."/>
            <person name="Osuji N."/>
            <person name="Pu L.-L."/>
            <person name="Puazo M."/>
            <person name="Qu C."/>
            <person name="Quiroz J."/>
            <person name="Raj R."/>
            <person name="Weissenberger G."/>
            <person name="Xin Y."/>
            <person name="Zou X."/>
            <person name="Han Y."/>
            <person name="Richards S."/>
            <person name="Worley K."/>
            <person name="Muzny D."/>
            <person name="Gibbs R."/>
        </authorList>
    </citation>
    <scope>NUCLEOTIDE SEQUENCE</scope>
    <source>
        <strain evidence="6">Sampled in the wild</strain>
    </source>
</reference>
<organism evidence="6 7">
    <name type="scientific">Ladona fulva</name>
    <name type="common">Scarce chaser dragonfly</name>
    <name type="synonym">Libellula fulva</name>
    <dbReference type="NCBI Taxonomy" id="123851"/>
    <lineage>
        <taxon>Eukaryota</taxon>
        <taxon>Metazoa</taxon>
        <taxon>Ecdysozoa</taxon>
        <taxon>Arthropoda</taxon>
        <taxon>Hexapoda</taxon>
        <taxon>Insecta</taxon>
        <taxon>Pterygota</taxon>
        <taxon>Palaeoptera</taxon>
        <taxon>Odonata</taxon>
        <taxon>Epiprocta</taxon>
        <taxon>Anisoptera</taxon>
        <taxon>Libelluloidea</taxon>
        <taxon>Libellulidae</taxon>
        <taxon>Ladona</taxon>
    </lineage>
</organism>
<keyword evidence="7" id="KW-1185">Reference proteome</keyword>
<dbReference type="PANTHER" id="PTHR12911">
    <property type="entry name" value="SAD1/UNC-84-LIKE PROTEIN-RELATED"/>
    <property type="match status" value="1"/>
</dbReference>
<comment type="subcellular location">
    <subcellularLocation>
        <location evidence="1">Membrane</location>
    </subcellularLocation>
</comment>
<keyword evidence="2" id="KW-0812">Transmembrane</keyword>
<evidence type="ECO:0000256" key="4">
    <source>
        <dbReference type="ARBA" id="ARBA00023136"/>
    </source>
</evidence>
<dbReference type="GO" id="GO:0043495">
    <property type="term" value="F:protein-membrane adaptor activity"/>
    <property type="evidence" value="ECO:0007669"/>
    <property type="project" value="TreeGrafter"/>
</dbReference>
<dbReference type="OrthoDB" id="342281at2759"/>
<dbReference type="InterPro" id="IPR045119">
    <property type="entry name" value="SUN1-5"/>
</dbReference>
<evidence type="ECO:0000313" key="6">
    <source>
        <dbReference type="EMBL" id="KAG8221901.1"/>
    </source>
</evidence>
<evidence type="ECO:0000259" key="5">
    <source>
        <dbReference type="PROSITE" id="PS51469"/>
    </source>
</evidence>
<dbReference type="Proteomes" id="UP000792457">
    <property type="component" value="Unassembled WGS sequence"/>
</dbReference>
<name>A0A8K0NU18_LADFU</name>
<evidence type="ECO:0000313" key="7">
    <source>
        <dbReference type="Proteomes" id="UP000792457"/>
    </source>
</evidence>
<accession>A0A8K0NU18</accession>
<dbReference type="PROSITE" id="PS51469">
    <property type="entry name" value="SUN"/>
    <property type="match status" value="1"/>
</dbReference>
<protein>
    <recommendedName>
        <fullName evidence="5">SUN domain-containing protein</fullName>
    </recommendedName>
</protein>
<dbReference type="EMBL" id="KZ308116">
    <property type="protein sequence ID" value="KAG8221901.1"/>
    <property type="molecule type" value="Genomic_DNA"/>
</dbReference>
<proteinExistence type="predicted"/>
<dbReference type="GO" id="GO:0034993">
    <property type="term" value="C:meiotic nuclear membrane microtubule tethering complex"/>
    <property type="evidence" value="ECO:0007669"/>
    <property type="project" value="TreeGrafter"/>
</dbReference>
<dbReference type="Gene3D" id="2.60.120.260">
    <property type="entry name" value="Galactose-binding domain-like"/>
    <property type="match status" value="1"/>
</dbReference>
<evidence type="ECO:0000256" key="2">
    <source>
        <dbReference type="ARBA" id="ARBA00022692"/>
    </source>
</evidence>
<keyword evidence="3" id="KW-1133">Transmembrane helix</keyword>
<reference evidence="6" key="2">
    <citation type="submission" date="2017-10" db="EMBL/GenBank/DDBJ databases">
        <title>Ladona fulva Genome sequencing and assembly.</title>
        <authorList>
            <person name="Murali S."/>
            <person name="Richards S."/>
            <person name="Bandaranaike D."/>
            <person name="Bellair M."/>
            <person name="Blankenburg K."/>
            <person name="Chao H."/>
            <person name="Dinh H."/>
            <person name="Doddapaneni H."/>
            <person name="Dugan-Rocha S."/>
            <person name="Elkadiri S."/>
            <person name="Gnanaolivu R."/>
            <person name="Hernandez B."/>
            <person name="Skinner E."/>
            <person name="Javaid M."/>
            <person name="Lee S."/>
            <person name="Li M."/>
            <person name="Ming W."/>
            <person name="Munidasa M."/>
            <person name="Muniz J."/>
            <person name="Nguyen L."/>
            <person name="Hughes D."/>
            <person name="Osuji N."/>
            <person name="Pu L.-L."/>
            <person name="Puazo M."/>
            <person name="Qu C."/>
            <person name="Quiroz J."/>
            <person name="Raj R."/>
            <person name="Weissenberger G."/>
            <person name="Xin Y."/>
            <person name="Zou X."/>
            <person name="Han Y."/>
            <person name="Worley K."/>
            <person name="Muzny D."/>
            <person name="Gibbs R."/>
        </authorList>
    </citation>
    <scope>NUCLEOTIDE SEQUENCE</scope>
    <source>
        <strain evidence="6">Sampled in the wild</strain>
    </source>
</reference>
<dbReference type="PANTHER" id="PTHR12911:SF8">
    <property type="entry name" value="KLAROID PROTEIN-RELATED"/>
    <property type="match status" value="1"/>
</dbReference>
<feature type="domain" description="SUN" evidence="5">
    <location>
        <begin position="1"/>
        <end position="95"/>
    </location>
</feature>
<dbReference type="Pfam" id="PF07738">
    <property type="entry name" value="Sad1_UNC"/>
    <property type="match status" value="1"/>
</dbReference>
<keyword evidence="4" id="KW-0472">Membrane</keyword>
<comment type="caution">
    <text evidence="6">The sequence shown here is derived from an EMBL/GenBank/DDBJ whole genome shotgun (WGS) entry which is preliminary data.</text>
</comment>